<evidence type="ECO:0000256" key="3">
    <source>
        <dbReference type="ARBA" id="ARBA00022692"/>
    </source>
</evidence>
<sequence>MEWGRQKSLDWLGTFLLSFFQSVIVVQPVKVLLLAAFISCILRKPDFDEEEEDLSDANDVANNDDPLRNTTRDLQELIQRRKMAASDIAPPDSASLEEARQLRLKEIQMEEVLKECIVYVFFVLVLFFLSYQTRDTASFNFAQNVKNTFVSSSWESIGKPQDIWTYVHGTMLPNLYSGRWYNGKPLDWREGLQIDDRATIRVGVARIRTQRIKDDSCSVLKPFRTLIHHCRDAYSWTDDDTKDYLPGWELPPEGNETLAYEDEKSAWVYRNSIEIKTPPYAGTLTLYKGGGYTMSFARSRTMSMVLLKELEEFGWVDVNTRVVMFEFTLYNANVNLFASVIMMAEYMSTGSAITKTEVKIFRLNSYVGGFGIIVMIFEALFLCFTLYFLIKMAKDLRKQKLKYFNDFWNLMEFATICLSIGAIAMYAMKKVFATVAINTLHESCSGEYVNFVSISIWDEVFSLVLSCVVFFATIKFIKMLKFNRRMGMLGDTIKLATKDLKYFSVTFFIYFGAFCMMAYVLFGKQLASYGSFIGSIESLFAFALGSFNFYEMRDANGFLGPLFFFLYVGIVQIGLMGMFLTIIYEAFAQVKANTDLQSNDYEIVDFMLGKFKGIFGWT</sequence>
<evidence type="ECO:0000259" key="9">
    <source>
        <dbReference type="Pfam" id="PF08016"/>
    </source>
</evidence>
<dbReference type="InterPro" id="IPR013122">
    <property type="entry name" value="PKD1_2_channel"/>
</dbReference>
<proteinExistence type="inferred from homology"/>
<comment type="subcellular location">
    <subcellularLocation>
        <location evidence="1">Membrane</location>
        <topology evidence="1">Multi-pass membrane protein</topology>
    </subcellularLocation>
</comment>
<dbReference type="InterPro" id="IPR046791">
    <property type="entry name" value="Polycystin_dom"/>
</dbReference>
<keyword evidence="12" id="KW-1185">Reference proteome</keyword>
<feature type="transmembrane region" description="Helical" evidence="8">
    <location>
        <begin position="460"/>
        <end position="480"/>
    </location>
</feature>
<keyword evidence="3 8" id="KW-0812">Transmembrane</keyword>
<protein>
    <submittedName>
        <fullName evidence="11">Uncharacterized protein</fullName>
    </submittedName>
</protein>
<feature type="domain" description="Polycystin cation channel PKD1/PKD2" evidence="9">
    <location>
        <begin position="366"/>
        <end position="590"/>
    </location>
</feature>
<dbReference type="PANTHER" id="PTHR10877:SF194">
    <property type="entry name" value="LOCATION OF VULVA DEFECTIVE 1"/>
    <property type="match status" value="1"/>
</dbReference>
<dbReference type="PRINTS" id="PR01433">
    <property type="entry name" value="POLYCYSTIN2"/>
</dbReference>
<feature type="transmembrane region" description="Helical" evidence="8">
    <location>
        <begin position="20"/>
        <end position="42"/>
    </location>
</feature>
<dbReference type="GO" id="GO:0016020">
    <property type="term" value="C:membrane"/>
    <property type="evidence" value="ECO:0007669"/>
    <property type="project" value="UniProtKB-SubCell"/>
</dbReference>
<dbReference type="GO" id="GO:0050982">
    <property type="term" value="P:detection of mechanical stimulus"/>
    <property type="evidence" value="ECO:0007669"/>
    <property type="project" value="TreeGrafter"/>
</dbReference>
<keyword evidence="4 8" id="KW-1133">Transmembrane helix</keyword>
<dbReference type="Proteomes" id="UP001208570">
    <property type="component" value="Unassembled WGS sequence"/>
</dbReference>
<comment type="caution">
    <text evidence="11">The sequence shown here is derived from an EMBL/GenBank/DDBJ whole genome shotgun (WGS) entry which is preliminary data.</text>
</comment>
<feature type="transmembrane region" description="Helical" evidence="8">
    <location>
        <begin position="366"/>
        <end position="390"/>
    </location>
</feature>
<evidence type="ECO:0000256" key="2">
    <source>
        <dbReference type="ARBA" id="ARBA00007200"/>
    </source>
</evidence>
<keyword evidence="5 8" id="KW-0472">Membrane</keyword>
<dbReference type="Pfam" id="PF20519">
    <property type="entry name" value="Polycystin_dom"/>
    <property type="match status" value="1"/>
</dbReference>
<organism evidence="11 12">
    <name type="scientific">Paralvinella palmiformis</name>
    <dbReference type="NCBI Taxonomy" id="53620"/>
    <lineage>
        <taxon>Eukaryota</taxon>
        <taxon>Metazoa</taxon>
        <taxon>Spiralia</taxon>
        <taxon>Lophotrochozoa</taxon>
        <taxon>Annelida</taxon>
        <taxon>Polychaeta</taxon>
        <taxon>Sedentaria</taxon>
        <taxon>Canalipalpata</taxon>
        <taxon>Terebellida</taxon>
        <taxon>Terebelliformia</taxon>
        <taxon>Alvinellidae</taxon>
        <taxon>Paralvinella</taxon>
    </lineage>
</organism>
<feature type="transmembrane region" description="Helical" evidence="8">
    <location>
        <begin position="562"/>
        <end position="584"/>
    </location>
</feature>
<name>A0AAD9N0Z7_9ANNE</name>
<dbReference type="InterPro" id="IPR051223">
    <property type="entry name" value="Polycystin"/>
</dbReference>
<dbReference type="AlphaFoldDB" id="A0AAD9N0Z7"/>
<dbReference type="PANTHER" id="PTHR10877">
    <property type="entry name" value="POLYCYSTIN FAMILY MEMBER"/>
    <property type="match status" value="1"/>
</dbReference>
<feature type="transmembrane region" description="Helical" evidence="8">
    <location>
        <begin position="500"/>
        <end position="522"/>
    </location>
</feature>
<evidence type="ECO:0000256" key="6">
    <source>
        <dbReference type="ARBA" id="ARBA00023180"/>
    </source>
</evidence>
<evidence type="ECO:0000313" key="12">
    <source>
        <dbReference type="Proteomes" id="UP001208570"/>
    </source>
</evidence>
<evidence type="ECO:0000256" key="4">
    <source>
        <dbReference type="ARBA" id="ARBA00022989"/>
    </source>
</evidence>
<feature type="transmembrane region" description="Helical" evidence="8">
    <location>
        <begin position="528"/>
        <end position="550"/>
    </location>
</feature>
<dbReference type="FunFam" id="1.10.287.70:FF:000086">
    <property type="entry name" value="Polycystic kidney disease 2"/>
    <property type="match status" value="1"/>
</dbReference>
<dbReference type="GO" id="GO:0005509">
    <property type="term" value="F:calcium ion binding"/>
    <property type="evidence" value="ECO:0007669"/>
    <property type="project" value="InterPro"/>
</dbReference>
<feature type="transmembrane region" description="Helical" evidence="8">
    <location>
        <begin position="410"/>
        <end position="428"/>
    </location>
</feature>
<feature type="domain" description="Polycystin" evidence="10">
    <location>
        <begin position="155"/>
        <end position="363"/>
    </location>
</feature>
<feature type="transmembrane region" description="Helical" evidence="8">
    <location>
        <begin position="112"/>
        <end position="131"/>
    </location>
</feature>
<reference evidence="11" key="1">
    <citation type="journal article" date="2023" name="Mol. Biol. Evol.">
        <title>Third-Generation Sequencing Reveals the Adaptive Role of the Epigenome in Three Deep-Sea Polychaetes.</title>
        <authorList>
            <person name="Perez M."/>
            <person name="Aroh O."/>
            <person name="Sun Y."/>
            <person name="Lan Y."/>
            <person name="Juniper S.K."/>
            <person name="Young C.R."/>
            <person name="Angers B."/>
            <person name="Qian P.Y."/>
        </authorList>
    </citation>
    <scope>NUCLEOTIDE SEQUENCE</scope>
    <source>
        <strain evidence="11">P08H-3</strain>
    </source>
</reference>
<dbReference type="InterPro" id="IPR003915">
    <property type="entry name" value="PKD_2"/>
</dbReference>
<evidence type="ECO:0000313" key="11">
    <source>
        <dbReference type="EMBL" id="KAK2152740.1"/>
    </source>
</evidence>
<dbReference type="EMBL" id="JAODUP010000320">
    <property type="protein sequence ID" value="KAK2152740.1"/>
    <property type="molecule type" value="Genomic_DNA"/>
</dbReference>
<feature type="disulfide bond" evidence="7">
    <location>
        <begin position="217"/>
        <end position="230"/>
    </location>
</feature>
<accession>A0AAD9N0Z7</accession>
<dbReference type="Pfam" id="PF08016">
    <property type="entry name" value="PKD_channel"/>
    <property type="match status" value="1"/>
</dbReference>
<evidence type="ECO:0000256" key="7">
    <source>
        <dbReference type="PIRSR" id="PIRSR603915-2"/>
    </source>
</evidence>
<evidence type="ECO:0000256" key="1">
    <source>
        <dbReference type="ARBA" id="ARBA00004141"/>
    </source>
</evidence>
<evidence type="ECO:0000256" key="5">
    <source>
        <dbReference type="ARBA" id="ARBA00023136"/>
    </source>
</evidence>
<evidence type="ECO:0000259" key="10">
    <source>
        <dbReference type="Pfam" id="PF20519"/>
    </source>
</evidence>
<dbReference type="GO" id="GO:0005262">
    <property type="term" value="F:calcium channel activity"/>
    <property type="evidence" value="ECO:0007669"/>
    <property type="project" value="TreeGrafter"/>
</dbReference>
<gene>
    <name evidence="11" type="ORF">LSH36_320g04010</name>
</gene>
<keyword evidence="6" id="KW-0325">Glycoprotein</keyword>
<comment type="similarity">
    <text evidence="2">Belongs to the polycystin family.</text>
</comment>
<evidence type="ECO:0000256" key="8">
    <source>
        <dbReference type="SAM" id="Phobius"/>
    </source>
</evidence>